<evidence type="ECO:0000313" key="1">
    <source>
        <dbReference type="EMBL" id="XBS69894.1"/>
    </source>
</evidence>
<gene>
    <name evidence="1" type="ORF">ABK905_00450</name>
</gene>
<reference evidence="1" key="1">
    <citation type="submission" date="2024-06" db="EMBL/GenBank/DDBJ databases">
        <authorList>
            <person name="Coelho C."/>
            <person name="Bento M."/>
            <person name="Garcia E."/>
            <person name="Camelo A."/>
            <person name="Brandao I."/>
            <person name="Espirito Santo C."/>
            <person name="Trovao J."/>
            <person name="Verissimo A."/>
            <person name="Costa J."/>
            <person name="Tiago I."/>
        </authorList>
    </citation>
    <scope>NUCLEOTIDE SEQUENCE</scope>
    <source>
        <strain evidence="1">KWT182</strain>
    </source>
</reference>
<organism evidence="1">
    <name type="scientific">Acerihabitans sp. KWT182</name>
    <dbReference type="NCBI Taxonomy" id="3157919"/>
    <lineage>
        <taxon>Bacteria</taxon>
        <taxon>Pseudomonadati</taxon>
        <taxon>Pseudomonadota</taxon>
        <taxon>Gammaproteobacteria</taxon>
        <taxon>Enterobacterales</taxon>
        <taxon>Pectobacteriaceae</taxon>
        <taxon>Acerihabitans</taxon>
    </lineage>
</organism>
<accession>A0AAU7Q9R9</accession>
<dbReference type="InterPro" id="IPR058240">
    <property type="entry name" value="rSAM_sf"/>
</dbReference>
<dbReference type="EMBL" id="CP157947">
    <property type="protein sequence ID" value="XBS69894.1"/>
    <property type="molecule type" value="Genomic_DNA"/>
</dbReference>
<sequence length="62" mass="7111">MLEQIITAAKKNFDVSKLKDISFEGSPLTLCDLEYVKSLKQLGINRVSFGVQTFDEKIRRTF</sequence>
<name>A0AAU7Q9R9_9GAMM</name>
<protein>
    <recommendedName>
        <fullName evidence="2">Radical SAM protein</fullName>
    </recommendedName>
</protein>
<proteinExistence type="predicted"/>
<dbReference type="SUPFAM" id="SSF102114">
    <property type="entry name" value="Radical SAM enzymes"/>
    <property type="match status" value="1"/>
</dbReference>
<evidence type="ECO:0008006" key="2">
    <source>
        <dbReference type="Google" id="ProtNLM"/>
    </source>
</evidence>
<dbReference type="AlphaFoldDB" id="A0AAU7Q9R9"/>